<dbReference type="InterPro" id="IPR008457">
    <property type="entry name" value="Cu-R_CopD_dom"/>
</dbReference>
<feature type="domain" description="Copper resistance protein D" evidence="7">
    <location>
        <begin position="179"/>
        <end position="285"/>
    </location>
</feature>
<feature type="transmembrane region" description="Helical" evidence="6">
    <location>
        <begin position="114"/>
        <end position="131"/>
    </location>
</feature>
<keyword evidence="4 6" id="KW-1133">Transmembrane helix</keyword>
<reference evidence="9" key="1">
    <citation type="journal article" date="2019" name="Int. J. Syst. Evol. Microbiol.">
        <title>The Global Catalogue of Microorganisms (GCM) 10K type strain sequencing project: providing services to taxonomists for standard genome sequencing and annotation.</title>
        <authorList>
            <consortium name="The Broad Institute Genomics Platform"/>
            <consortium name="The Broad Institute Genome Sequencing Center for Infectious Disease"/>
            <person name="Wu L."/>
            <person name="Ma J."/>
        </authorList>
    </citation>
    <scope>NUCLEOTIDE SEQUENCE [LARGE SCALE GENOMIC DNA]</scope>
    <source>
        <strain evidence="9">CGMCC 1.10106</strain>
    </source>
</reference>
<dbReference type="PANTHER" id="PTHR34820">
    <property type="entry name" value="INNER MEMBRANE PROTEIN YEBZ"/>
    <property type="match status" value="1"/>
</dbReference>
<gene>
    <name evidence="8" type="ORF">GCM10011395_35110</name>
</gene>
<evidence type="ECO:0000256" key="2">
    <source>
        <dbReference type="ARBA" id="ARBA00022475"/>
    </source>
</evidence>
<organism evidence="8 9">
    <name type="scientific">Sphingomonas psychrolutea</name>
    <dbReference type="NCBI Taxonomy" id="1259676"/>
    <lineage>
        <taxon>Bacteria</taxon>
        <taxon>Pseudomonadati</taxon>
        <taxon>Pseudomonadota</taxon>
        <taxon>Alphaproteobacteria</taxon>
        <taxon>Sphingomonadales</taxon>
        <taxon>Sphingomonadaceae</taxon>
        <taxon>Sphingomonas</taxon>
    </lineage>
</organism>
<keyword evidence="9" id="KW-1185">Reference proteome</keyword>
<sequence length="294" mass="30484">MTDPFYIGIRFALYADLMLLFGLPLFAIYTREERENFPNRRRMLGCLAVLGLALSALSLAAMTASMAGVAILDIDRASIWAMVSETPMGKAWSVRMTALAMVAIILVHPRAPAVPAALGAVALGSLAWTGHGAAGEGSAGTVQLVGDLVHLMAAGAWLGALVALGMMLWAGETVKATHRALARFAAGGTVIVAAVVGSGLVNGLCLVGWSNLGRLPFTLYGQLLLLKLALVGGMLAVAAINRFRLTPALGTAKSQDVTSARRALSRSLMLETVAAVAILGLVAWLGTLAPPMSP</sequence>
<keyword evidence="5 6" id="KW-0472">Membrane</keyword>
<proteinExistence type="predicted"/>
<evidence type="ECO:0000313" key="9">
    <source>
        <dbReference type="Proteomes" id="UP000618591"/>
    </source>
</evidence>
<keyword evidence="2" id="KW-1003">Cell membrane</keyword>
<evidence type="ECO:0000259" key="7">
    <source>
        <dbReference type="Pfam" id="PF05425"/>
    </source>
</evidence>
<dbReference type="NCBIfam" id="NF033808">
    <property type="entry name" value="copper_CopD"/>
    <property type="match status" value="1"/>
</dbReference>
<dbReference type="InterPro" id="IPR047689">
    <property type="entry name" value="CopD"/>
</dbReference>
<feature type="transmembrane region" description="Helical" evidence="6">
    <location>
        <begin position="91"/>
        <end position="107"/>
    </location>
</feature>
<evidence type="ECO:0000256" key="5">
    <source>
        <dbReference type="ARBA" id="ARBA00023136"/>
    </source>
</evidence>
<accession>A0ABQ1H7P0</accession>
<evidence type="ECO:0000256" key="3">
    <source>
        <dbReference type="ARBA" id="ARBA00022692"/>
    </source>
</evidence>
<feature type="transmembrane region" description="Helical" evidence="6">
    <location>
        <begin position="220"/>
        <end position="240"/>
    </location>
</feature>
<comment type="subcellular location">
    <subcellularLocation>
        <location evidence="1">Cell membrane</location>
        <topology evidence="1">Multi-pass membrane protein</topology>
    </subcellularLocation>
</comment>
<name>A0ABQ1H7P0_9SPHN</name>
<evidence type="ECO:0000256" key="1">
    <source>
        <dbReference type="ARBA" id="ARBA00004651"/>
    </source>
</evidence>
<evidence type="ECO:0000256" key="6">
    <source>
        <dbReference type="SAM" id="Phobius"/>
    </source>
</evidence>
<comment type="caution">
    <text evidence="8">The sequence shown here is derived from an EMBL/GenBank/DDBJ whole genome shotgun (WGS) entry which is preliminary data.</text>
</comment>
<protein>
    <submittedName>
        <fullName evidence="8">Copper resistance protein CopD</fullName>
    </submittedName>
</protein>
<dbReference type="EMBL" id="BMDW01000035">
    <property type="protein sequence ID" value="GGA61728.1"/>
    <property type="molecule type" value="Genomic_DNA"/>
</dbReference>
<dbReference type="RefSeq" id="WP_229733370.1">
    <property type="nucleotide sequence ID" value="NZ_BMDW01000035.1"/>
</dbReference>
<dbReference type="Pfam" id="PF05425">
    <property type="entry name" value="CopD"/>
    <property type="match status" value="1"/>
</dbReference>
<dbReference type="PANTHER" id="PTHR34820:SF4">
    <property type="entry name" value="INNER MEMBRANE PROTEIN YEBZ"/>
    <property type="match status" value="1"/>
</dbReference>
<keyword evidence="3 6" id="KW-0812">Transmembrane</keyword>
<evidence type="ECO:0000256" key="4">
    <source>
        <dbReference type="ARBA" id="ARBA00022989"/>
    </source>
</evidence>
<dbReference type="InterPro" id="IPR032694">
    <property type="entry name" value="CopC/D"/>
</dbReference>
<feature type="transmembrane region" description="Helical" evidence="6">
    <location>
        <begin position="43"/>
        <end position="71"/>
    </location>
</feature>
<feature type="transmembrane region" description="Helical" evidence="6">
    <location>
        <begin position="181"/>
        <end position="200"/>
    </location>
</feature>
<feature type="transmembrane region" description="Helical" evidence="6">
    <location>
        <begin position="151"/>
        <end position="169"/>
    </location>
</feature>
<feature type="transmembrane region" description="Helical" evidence="6">
    <location>
        <begin position="12"/>
        <end position="31"/>
    </location>
</feature>
<dbReference type="Proteomes" id="UP000618591">
    <property type="component" value="Unassembled WGS sequence"/>
</dbReference>
<feature type="transmembrane region" description="Helical" evidence="6">
    <location>
        <begin position="268"/>
        <end position="289"/>
    </location>
</feature>
<evidence type="ECO:0000313" key="8">
    <source>
        <dbReference type="EMBL" id="GGA61728.1"/>
    </source>
</evidence>